<gene>
    <name evidence="4 5" type="primary">LOC116950653</name>
</gene>
<dbReference type="GO" id="GO:0008270">
    <property type="term" value="F:zinc ion binding"/>
    <property type="evidence" value="ECO:0007669"/>
    <property type="project" value="UniProtKB-KW"/>
</dbReference>
<proteinExistence type="predicted"/>
<evidence type="ECO:0000313" key="3">
    <source>
        <dbReference type="Proteomes" id="UP001318040"/>
    </source>
</evidence>
<reference evidence="4 5" key="1">
    <citation type="submission" date="2025-04" db="UniProtKB">
        <authorList>
            <consortium name="RefSeq"/>
        </authorList>
    </citation>
    <scope>IDENTIFICATION</scope>
    <source>
        <tissue evidence="4 5">Sperm</tissue>
    </source>
</reference>
<sequence length="798" mass="91592">MWLCRDCGSSHISRSKLLKHFRFVHGQYGRRHAYPCAYSYYPCTFKTWNALRSHLCRSHGSEQQPQKQNSSESTKINCHVCGVTDIPSVNDYFLHINKHLHSHETVSCMFKDCSFKSNVYSTFKSHKRRKHCQCSLTDFKEGIVKTQEVRGISDDTLSNEEINTSMLEEDSSCIDTGEVPENLPKLLELKFASLLLKLENHYHVPGTAVDELLEDLHYLLSDASFPLSYRIIVDTLQKHRIDNDEFLVKDLVTSLSTTNPLLTAIKHGGPLASAFKRKEYYRENFKVVDSVEYVLEAKGNRTFQYVPILESLQNLLGQNDLLDKVVESHSSQQLRRDVHQYRSIQDGQFFKANYFFSDELRISVCLYVDDFEICNALGTSRKKHKICALYWILGNVPSMFQSTLSSIYLAVLCKTEDVITYGFEKILRLLLQDLQTLEQQGVFVHQLGTFLKGTVQCVVADNLAAHSMAGFIENFSGEYCCRFCTASRADSQINEVKAGESKLRTAEEHQGHVKLAKEKGVNVMAVKKACVFSDSLSYFNVTTGYPDLAHDLFESKVPVELAECFSVLISNKILSLDLLNELIHNFPYKWGDKTNRPQLVPQTFARRKSVGGNAHENWCLLKLLPFIIGHLVPADEPVWHMILDLKDIVELVVSSVHTDETIAYLECKISEHRQKYQELFPLKQLLPKHHFLEHYPEMVRCFGPLVFLWTLRFEAKHSYFKQVVRHTNCFKNITLTLARKHQLMVGYNLHIPSPEKTTLQVRRVSTITVEVMKEDIVRCLNSRYPGITTVNFAKIMIA</sequence>
<dbReference type="Proteomes" id="UP001318040">
    <property type="component" value="Chromosome 40"/>
</dbReference>
<name>A0AAJ7TUT3_PETMA</name>
<dbReference type="SMART" id="SM00355">
    <property type="entry name" value="ZnF_C2H2"/>
    <property type="match status" value="4"/>
</dbReference>
<dbReference type="RefSeq" id="XP_032824484.1">
    <property type="nucleotide sequence ID" value="XM_032968593.1"/>
</dbReference>
<protein>
    <submittedName>
        <fullName evidence="4 5">Uncharacterized protein LOC116950653</fullName>
    </submittedName>
</protein>
<evidence type="ECO:0000259" key="2">
    <source>
        <dbReference type="PROSITE" id="PS50157"/>
    </source>
</evidence>
<keyword evidence="1" id="KW-0479">Metal-binding</keyword>
<dbReference type="AlphaFoldDB" id="A0AAJ7TUT3"/>
<dbReference type="InterPro" id="IPR013087">
    <property type="entry name" value="Znf_C2H2_type"/>
</dbReference>
<feature type="domain" description="C2H2-type" evidence="2">
    <location>
        <begin position="2"/>
        <end position="25"/>
    </location>
</feature>
<evidence type="ECO:0000256" key="1">
    <source>
        <dbReference type="PROSITE-ProRule" id="PRU00042"/>
    </source>
</evidence>
<accession>A0AAJ7TUT3</accession>
<evidence type="ECO:0000313" key="5">
    <source>
        <dbReference type="RefSeq" id="XP_032824484.1"/>
    </source>
</evidence>
<organism evidence="3 5">
    <name type="scientific">Petromyzon marinus</name>
    <name type="common">Sea lamprey</name>
    <dbReference type="NCBI Taxonomy" id="7757"/>
    <lineage>
        <taxon>Eukaryota</taxon>
        <taxon>Metazoa</taxon>
        <taxon>Chordata</taxon>
        <taxon>Craniata</taxon>
        <taxon>Vertebrata</taxon>
        <taxon>Cyclostomata</taxon>
        <taxon>Hyperoartia</taxon>
        <taxon>Petromyzontiformes</taxon>
        <taxon>Petromyzontidae</taxon>
        <taxon>Petromyzon</taxon>
    </lineage>
</organism>
<keyword evidence="1" id="KW-0863">Zinc-finger</keyword>
<dbReference type="PROSITE" id="PS50157">
    <property type="entry name" value="ZINC_FINGER_C2H2_2"/>
    <property type="match status" value="1"/>
</dbReference>
<dbReference type="RefSeq" id="XP_032824483.1">
    <property type="nucleotide sequence ID" value="XM_032968592.1"/>
</dbReference>
<keyword evidence="3" id="KW-1185">Reference proteome</keyword>
<dbReference type="KEGG" id="pmrn:116950653"/>
<evidence type="ECO:0000313" key="4">
    <source>
        <dbReference type="RefSeq" id="XP_032824483.1"/>
    </source>
</evidence>
<keyword evidence="1" id="KW-0862">Zinc</keyword>